<dbReference type="InterPro" id="IPR002401">
    <property type="entry name" value="Cyt_P450_E_grp-I"/>
</dbReference>
<evidence type="ECO:0000256" key="6">
    <source>
        <dbReference type="ARBA" id="ARBA00023033"/>
    </source>
</evidence>
<dbReference type="PANTHER" id="PTHR24291:SF50">
    <property type="entry name" value="BIFUNCTIONAL ALBAFLAVENONE MONOOXYGENASE_TERPENE SYNTHASE"/>
    <property type="match status" value="1"/>
</dbReference>
<dbReference type="SUPFAM" id="SSF48264">
    <property type="entry name" value="Cytochrome P450"/>
    <property type="match status" value="1"/>
</dbReference>
<keyword evidence="4 8" id="KW-0560">Oxidoreductase</keyword>
<dbReference type="Proteomes" id="UP000002212">
    <property type="component" value="Plasmid pROB01"/>
</dbReference>
<dbReference type="HOGENOM" id="CLU_001570_5_1_11"/>
<keyword evidence="3 7" id="KW-0479">Metal-binding</keyword>
<reference evidence="9 10" key="1">
    <citation type="submission" date="2009-03" db="EMBL/GenBank/DDBJ databases">
        <title>Comparison of the complete genome sequences of Rhodococcus erythropolis PR4 and Rhodococcus opacus B4.</title>
        <authorList>
            <person name="Takarada H."/>
            <person name="Sekine M."/>
            <person name="Hosoyama A."/>
            <person name="Yamada R."/>
            <person name="Fujisawa T."/>
            <person name="Omata S."/>
            <person name="Shimizu A."/>
            <person name="Tsukatani N."/>
            <person name="Tanikawa S."/>
            <person name="Fujita N."/>
            <person name="Harayama S."/>
        </authorList>
    </citation>
    <scope>NUCLEOTIDE SEQUENCE [LARGE SCALE GENOMIC DNA]</scope>
    <source>
        <strain evidence="9 10">B4</strain>
        <plasmid evidence="9 10">pROB01</plasmid>
    </source>
</reference>
<dbReference type="PANTHER" id="PTHR24291">
    <property type="entry name" value="CYTOCHROME P450 FAMILY 4"/>
    <property type="match status" value="1"/>
</dbReference>
<geneLocation type="plasmid" evidence="9 10">
    <name>pROB01</name>
</geneLocation>
<name>C1BC46_RHOOB</name>
<dbReference type="GO" id="GO:0016705">
    <property type="term" value="F:oxidoreductase activity, acting on paired donors, with incorporation or reduction of molecular oxygen"/>
    <property type="evidence" value="ECO:0007669"/>
    <property type="project" value="InterPro"/>
</dbReference>
<dbReference type="InterPro" id="IPR050196">
    <property type="entry name" value="Cytochrome_P450_Monoox"/>
</dbReference>
<sequence>MVSESSTGGVPWSSGRAGPSVRLDVVARTSEEAQEYPIAPDAPMPLFARVKALNKFHTGLEDIRDAGGPVTIVALGPKRLVPPFAVVTSPQGAHDVLGGSDGAFDKELTVHAESRKWSGDNLFNITHEPWLSRRRTLQPLFTKKHVAIYASCMAGVAQTMAAEWARSDQVDLDRETRRLTLRVLGQSLFGSDLGAQAEVLGPALDRAARFVSHRALQPVRAPAWLPTPPRHRFRTAKDVVDTVIDEAITSAHDEPGRNAELIRLFFDTTDPQTGKPFTDRAIRQELWAFLFAGHDTTATTLAYSLWALGRDRAIQDRVAAEVAALGDRPLHVDDVARIPYTVQVVHEALRACPPAAAVGRRAMRDVAVDGYRIPAGTNVIVGIYALHHDPTLWGAPGRFDPERFSPDRSAGRTRWQYLPFGGGPRTCIGDHFAMLEATLALAGILRTVQTESLGADFPLVTPFTMVAGGPVPARIRARTPAPPI</sequence>
<protein>
    <submittedName>
        <fullName evidence="9">Cytochrome P450</fullName>
    </submittedName>
</protein>
<dbReference type="InterPro" id="IPR001128">
    <property type="entry name" value="Cyt_P450"/>
</dbReference>
<dbReference type="GO" id="GO:0004497">
    <property type="term" value="F:monooxygenase activity"/>
    <property type="evidence" value="ECO:0007669"/>
    <property type="project" value="UniProtKB-KW"/>
</dbReference>
<comment type="similarity">
    <text evidence="1 8">Belongs to the cytochrome P450 family.</text>
</comment>
<evidence type="ECO:0000256" key="3">
    <source>
        <dbReference type="ARBA" id="ARBA00022723"/>
    </source>
</evidence>
<dbReference type="PATRIC" id="fig|632772.20.peg.7843"/>
<dbReference type="EMBL" id="AP011116">
    <property type="protein sequence ID" value="BAH55628.1"/>
    <property type="molecule type" value="Genomic_DNA"/>
</dbReference>
<gene>
    <name evidence="9" type="ordered locus">ROP_pROB01-01290</name>
</gene>
<keyword evidence="6 8" id="KW-0503">Monooxygenase</keyword>
<evidence type="ECO:0000256" key="1">
    <source>
        <dbReference type="ARBA" id="ARBA00010617"/>
    </source>
</evidence>
<dbReference type="AlphaFoldDB" id="C1BC46"/>
<comment type="cofactor">
    <cofactor evidence="7">
        <name>heme</name>
        <dbReference type="ChEBI" id="CHEBI:30413"/>
    </cofactor>
</comment>
<evidence type="ECO:0000256" key="7">
    <source>
        <dbReference type="PIRSR" id="PIRSR602401-1"/>
    </source>
</evidence>
<evidence type="ECO:0000256" key="4">
    <source>
        <dbReference type="ARBA" id="ARBA00023002"/>
    </source>
</evidence>
<dbReference type="PRINTS" id="PR00463">
    <property type="entry name" value="EP450I"/>
</dbReference>
<proteinExistence type="inferred from homology"/>
<keyword evidence="5 7" id="KW-0408">Iron</keyword>
<dbReference type="Gene3D" id="1.10.630.10">
    <property type="entry name" value="Cytochrome P450"/>
    <property type="match status" value="1"/>
</dbReference>
<dbReference type="Pfam" id="PF00067">
    <property type="entry name" value="p450"/>
    <property type="match status" value="1"/>
</dbReference>
<evidence type="ECO:0000313" key="9">
    <source>
        <dbReference type="EMBL" id="BAH55628.1"/>
    </source>
</evidence>
<accession>C1BC46</accession>
<evidence type="ECO:0000256" key="2">
    <source>
        <dbReference type="ARBA" id="ARBA00022617"/>
    </source>
</evidence>
<keyword evidence="2 7" id="KW-0349">Heme</keyword>
<evidence type="ECO:0000313" key="10">
    <source>
        <dbReference type="Proteomes" id="UP000002212"/>
    </source>
</evidence>
<dbReference type="GO" id="GO:0005506">
    <property type="term" value="F:iron ion binding"/>
    <property type="evidence" value="ECO:0007669"/>
    <property type="project" value="InterPro"/>
</dbReference>
<evidence type="ECO:0000256" key="8">
    <source>
        <dbReference type="RuleBase" id="RU000461"/>
    </source>
</evidence>
<dbReference type="GO" id="GO:0020037">
    <property type="term" value="F:heme binding"/>
    <property type="evidence" value="ECO:0007669"/>
    <property type="project" value="InterPro"/>
</dbReference>
<evidence type="ECO:0000256" key="5">
    <source>
        <dbReference type="ARBA" id="ARBA00023004"/>
    </source>
</evidence>
<dbReference type="PRINTS" id="PR00385">
    <property type="entry name" value="P450"/>
</dbReference>
<dbReference type="KEGG" id="rop:ROP_pROB01-01290"/>
<dbReference type="InterPro" id="IPR017972">
    <property type="entry name" value="Cyt_P450_CS"/>
</dbReference>
<dbReference type="InterPro" id="IPR036396">
    <property type="entry name" value="Cyt_P450_sf"/>
</dbReference>
<feature type="binding site" description="axial binding residue" evidence="7">
    <location>
        <position position="427"/>
    </location>
    <ligand>
        <name>heme</name>
        <dbReference type="ChEBI" id="CHEBI:30413"/>
    </ligand>
    <ligandPart>
        <name>Fe</name>
        <dbReference type="ChEBI" id="CHEBI:18248"/>
    </ligandPart>
</feature>
<keyword evidence="9" id="KW-0614">Plasmid</keyword>
<dbReference type="PROSITE" id="PS00086">
    <property type="entry name" value="CYTOCHROME_P450"/>
    <property type="match status" value="1"/>
</dbReference>
<organism evidence="9 10">
    <name type="scientific">Rhodococcus opacus (strain B4)</name>
    <dbReference type="NCBI Taxonomy" id="632772"/>
    <lineage>
        <taxon>Bacteria</taxon>
        <taxon>Bacillati</taxon>
        <taxon>Actinomycetota</taxon>
        <taxon>Actinomycetes</taxon>
        <taxon>Mycobacteriales</taxon>
        <taxon>Nocardiaceae</taxon>
        <taxon>Rhodococcus</taxon>
    </lineage>
</organism>